<evidence type="ECO:0000313" key="1">
    <source>
        <dbReference type="EMBL" id="KAK7055089.1"/>
    </source>
</evidence>
<dbReference type="InterPro" id="IPR032675">
    <property type="entry name" value="LRR_dom_sf"/>
</dbReference>
<evidence type="ECO:0000313" key="2">
    <source>
        <dbReference type="Proteomes" id="UP001362999"/>
    </source>
</evidence>
<comment type="caution">
    <text evidence="1">The sequence shown here is derived from an EMBL/GenBank/DDBJ whole genome shotgun (WGS) entry which is preliminary data.</text>
</comment>
<reference evidence="1 2" key="1">
    <citation type="journal article" date="2024" name="J Genomics">
        <title>Draft genome sequencing and assembly of Favolaschia claudopus CIRM-BRFM 2984 isolated from oak limbs.</title>
        <authorList>
            <person name="Navarro D."/>
            <person name="Drula E."/>
            <person name="Chaduli D."/>
            <person name="Cazenave R."/>
            <person name="Ahrendt S."/>
            <person name="Wang J."/>
            <person name="Lipzen A."/>
            <person name="Daum C."/>
            <person name="Barry K."/>
            <person name="Grigoriev I.V."/>
            <person name="Favel A."/>
            <person name="Rosso M.N."/>
            <person name="Martin F."/>
        </authorList>
    </citation>
    <scope>NUCLEOTIDE SEQUENCE [LARGE SCALE GENOMIC DNA]</scope>
    <source>
        <strain evidence="1 2">CIRM-BRFM 2984</strain>
    </source>
</reference>
<evidence type="ECO:0008006" key="3">
    <source>
        <dbReference type="Google" id="ProtNLM"/>
    </source>
</evidence>
<sequence>MEFPTDLLFSILDFLLDDRISLCRCCLVNREFNCAASIFLYSEVVLNIRPSVIAFSPSNTAAPPRSRYERFCDVLLASAILPANAPHVKILRVKGYPDSLSETLLPAVRQFKNLHTVQITPDQSRDGLFVPILDELVKDRPSLVNLNINAACMDEISAPIVKKLVGLRALGLEGPNRTILQILPDWLDRLNHLKELHLTRNCGSITPGVLRSLIPLLANITAFSWGLSYSITDDDLFSFLGQLPSLKQAKLRHYLQYKSPGPSDPMKRLRSLTICHDASDDEEFVDKLCDWTLRAVTESPIEIIHFCCDEYPINSEAPRCFDRLVEHLAQFNVSTLRVLDLNGWLIGDSSISLLAHTCFRLEELVMAVDPDGLAAFKTVLPTMKNLHTAALHVCTDEHVLCIVSAEDTAEIMQLNGTLRRLTVNEWKIEGSWVSQDDQVVFVVRHSSENASEEAPEIQVRSRSQLGLQAPAMNAIIEEEEEEDD</sequence>
<protein>
    <recommendedName>
        <fullName evidence="3">F-box domain-containing protein</fullName>
    </recommendedName>
</protein>
<accession>A0AAW0DTT9</accession>
<dbReference type="AlphaFoldDB" id="A0AAW0DTT9"/>
<dbReference type="Gene3D" id="3.80.10.10">
    <property type="entry name" value="Ribonuclease Inhibitor"/>
    <property type="match status" value="1"/>
</dbReference>
<dbReference type="Proteomes" id="UP001362999">
    <property type="component" value="Unassembled WGS sequence"/>
</dbReference>
<keyword evidence="2" id="KW-1185">Reference proteome</keyword>
<proteinExistence type="predicted"/>
<dbReference type="InterPro" id="IPR036047">
    <property type="entry name" value="F-box-like_dom_sf"/>
</dbReference>
<dbReference type="SUPFAM" id="SSF81383">
    <property type="entry name" value="F-box domain"/>
    <property type="match status" value="1"/>
</dbReference>
<gene>
    <name evidence="1" type="ORF">R3P38DRAFT_2845025</name>
</gene>
<name>A0AAW0DTT9_9AGAR</name>
<dbReference type="EMBL" id="JAWWNJ010000005">
    <property type="protein sequence ID" value="KAK7055089.1"/>
    <property type="molecule type" value="Genomic_DNA"/>
</dbReference>
<dbReference type="SUPFAM" id="SSF52047">
    <property type="entry name" value="RNI-like"/>
    <property type="match status" value="1"/>
</dbReference>
<organism evidence="1 2">
    <name type="scientific">Favolaschia claudopus</name>
    <dbReference type="NCBI Taxonomy" id="2862362"/>
    <lineage>
        <taxon>Eukaryota</taxon>
        <taxon>Fungi</taxon>
        <taxon>Dikarya</taxon>
        <taxon>Basidiomycota</taxon>
        <taxon>Agaricomycotina</taxon>
        <taxon>Agaricomycetes</taxon>
        <taxon>Agaricomycetidae</taxon>
        <taxon>Agaricales</taxon>
        <taxon>Marasmiineae</taxon>
        <taxon>Mycenaceae</taxon>
        <taxon>Favolaschia</taxon>
    </lineage>
</organism>